<dbReference type="EMBL" id="CM037618">
    <property type="protein sequence ID" value="KAH7999061.1"/>
    <property type="molecule type" value="Genomic_DNA"/>
</dbReference>
<reference evidence="1" key="1">
    <citation type="submission" date="2021-08" db="EMBL/GenBank/DDBJ databases">
        <title>The first chromosome-level gecko genome reveals the dynamic sex chromosomes of Neotropical dwarf geckos (Sphaerodactylidae: Sphaerodactylus).</title>
        <authorList>
            <person name="Pinto B.J."/>
            <person name="Keating S.E."/>
            <person name="Gamble T."/>
        </authorList>
    </citation>
    <scope>NUCLEOTIDE SEQUENCE</scope>
    <source>
        <strain evidence="1">TG3544</strain>
    </source>
</reference>
<comment type="caution">
    <text evidence="1">The sequence shown here is derived from an EMBL/GenBank/DDBJ whole genome shotgun (WGS) entry which is preliminary data.</text>
</comment>
<proteinExistence type="predicted"/>
<name>A0ACB8F1D7_9SAUR</name>
<evidence type="ECO:0000313" key="2">
    <source>
        <dbReference type="Proteomes" id="UP000827872"/>
    </source>
</evidence>
<gene>
    <name evidence="1" type="ORF">K3G42_004587</name>
</gene>
<keyword evidence="2" id="KW-1185">Reference proteome</keyword>
<organism evidence="1 2">
    <name type="scientific">Sphaerodactylus townsendi</name>
    <dbReference type="NCBI Taxonomy" id="933632"/>
    <lineage>
        <taxon>Eukaryota</taxon>
        <taxon>Metazoa</taxon>
        <taxon>Chordata</taxon>
        <taxon>Craniata</taxon>
        <taxon>Vertebrata</taxon>
        <taxon>Euteleostomi</taxon>
        <taxon>Lepidosauria</taxon>
        <taxon>Squamata</taxon>
        <taxon>Bifurcata</taxon>
        <taxon>Gekkota</taxon>
        <taxon>Sphaerodactylidae</taxon>
        <taxon>Sphaerodactylus</taxon>
    </lineage>
</organism>
<protein>
    <submittedName>
        <fullName evidence="1">Uncharacterized protein</fullName>
    </submittedName>
</protein>
<accession>A0ACB8F1D7</accession>
<sequence>MWLFKAQVLSCCLCGTRTEGGWSEGRGGGHRERPRRGCRSLAQAPWLTGPAGGTFQNCGVHRGHLGVPASQHGSRYSARPSCTFCSKLRGGGSKSAKECVHFSQSFDGNRETLKGAKLKLCVCVWGVSTEEGSPPPYRSLARAGWLWCSRRPLSPVPFGKDPVPRLLLGFLLHPLHTQPAHCTSAPHDFCRHIRQGNVKNALLLFFSQLHPCQDPPPQKKPLKKSIQPLGAAELGCRHIAVASIPHP</sequence>
<evidence type="ECO:0000313" key="1">
    <source>
        <dbReference type="EMBL" id="KAH7999061.1"/>
    </source>
</evidence>
<dbReference type="Proteomes" id="UP000827872">
    <property type="component" value="Linkage Group LG05"/>
</dbReference>